<dbReference type="AlphaFoldDB" id="A0A8J3RPY9"/>
<name>A0A8J3RPY9_9ACTN</name>
<accession>A0A8J3RPY9</accession>
<feature type="compositionally biased region" description="Low complexity" evidence="1">
    <location>
        <begin position="10"/>
        <end position="25"/>
    </location>
</feature>
<dbReference type="EMBL" id="BOOH01000033">
    <property type="protein sequence ID" value="GIH77544.1"/>
    <property type="molecule type" value="Genomic_DNA"/>
</dbReference>
<evidence type="ECO:0000256" key="1">
    <source>
        <dbReference type="SAM" id="MobiDB-lite"/>
    </source>
</evidence>
<sequence length="44" mass="4579">MRRIPVPPMRAGAADLDAGRAGPPARLLAGRVNGDEESLNTLVP</sequence>
<evidence type="ECO:0000313" key="3">
    <source>
        <dbReference type="Proteomes" id="UP000616724"/>
    </source>
</evidence>
<protein>
    <submittedName>
        <fullName evidence="2">Uncharacterized protein</fullName>
    </submittedName>
</protein>
<gene>
    <name evidence="2" type="ORF">Plo01_39730</name>
</gene>
<feature type="region of interest" description="Disordered" evidence="1">
    <location>
        <begin position="1"/>
        <end position="44"/>
    </location>
</feature>
<evidence type="ECO:0000313" key="2">
    <source>
        <dbReference type="EMBL" id="GIH77544.1"/>
    </source>
</evidence>
<organism evidence="2 3">
    <name type="scientific">Planobispora longispora</name>
    <dbReference type="NCBI Taxonomy" id="28887"/>
    <lineage>
        <taxon>Bacteria</taxon>
        <taxon>Bacillati</taxon>
        <taxon>Actinomycetota</taxon>
        <taxon>Actinomycetes</taxon>
        <taxon>Streptosporangiales</taxon>
        <taxon>Streptosporangiaceae</taxon>
        <taxon>Planobispora</taxon>
    </lineage>
</organism>
<comment type="caution">
    <text evidence="2">The sequence shown here is derived from an EMBL/GenBank/DDBJ whole genome shotgun (WGS) entry which is preliminary data.</text>
</comment>
<dbReference type="Proteomes" id="UP000616724">
    <property type="component" value="Unassembled WGS sequence"/>
</dbReference>
<proteinExistence type="predicted"/>
<keyword evidence="3" id="KW-1185">Reference proteome</keyword>
<reference evidence="2 3" key="1">
    <citation type="submission" date="2021-01" db="EMBL/GenBank/DDBJ databases">
        <title>Whole genome shotgun sequence of Planobispora longispora NBRC 13918.</title>
        <authorList>
            <person name="Komaki H."/>
            <person name="Tamura T."/>
        </authorList>
    </citation>
    <scope>NUCLEOTIDE SEQUENCE [LARGE SCALE GENOMIC DNA]</scope>
    <source>
        <strain evidence="2 3">NBRC 13918</strain>
    </source>
</reference>